<comment type="caution">
    <text evidence="4">The sequence shown here is derived from an EMBL/GenBank/DDBJ whole genome shotgun (WGS) entry which is preliminary data.</text>
</comment>
<organism evidence="4 5">
    <name type="scientific">Geotrichum candidum</name>
    <name type="common">Oospora lactis</name>
    <name type="synonym">Dipodascus geotrichum</name>
    <dbReference type="NCBI Taxonomy" id="1173061"/>
    <lineage>
        <taxon>Eukaryota</taxon>
        <taxon>Fungi</taxon>
        <taxon>Dikarya</taxon>
        <taxon>Ascomycota</taxon>
        <taxon>Saccharomycotina</taxon>
        <taxon>Dipodascomycetes</taxon>
        <taxon>Dipodascales</taxon>
        <taxon>Dipodascaceae</taxon>
        <taxon>Geotrichum</taxon>
    </lineage>
</organism>
<dbReference type="Gene3D" id="2.160.20.70">
    <property type="match status" value="1"/>
</dbReference>
<evidence type="ECO:0000256" key="2">
    <source>
        <dbReference type="SAM" id="MobiDB-lite"/>
    </source>
</evidence>
<evidence type="ECO:0000259" key="3">
    <source>
        <dbReference type="PROSITE" id="PS51329"/>
    </source>
</evidence>
<evidence type="ECO:0000313" key="4">
    <source>
        <dbReference type="EMBL" id="CDO57745.1"/>
    </source>
</evidence>
<dbReference type="OrthoDB" id="194775at2759"/>
<accession>A0A0J9XKV6</accession>
<comment type="similarity">
    <text evidence="1">Belongs to the TBCC family.</text>
</comment>
<dbReference type="InterPro" id="IPR017901">
    <property type="entry name" value="C-CAP_CF_C-like"/>
</dbReference>
<protein>
    <recommendedName>
        <fullName evidence="3">C-CAP/cofactor C-like domain-containing protein</fullName>
    </recommendedName>
</protein>
<dbReference type="PROSITE" id="PS51329">
    <property type="entry name" value="C_CAP_COFACTOR_C"/>
    <property type="match status" value="1"/>
</dbReference>
<sequence>MSDAEAFYTHFNTRKAHILQLLESSSSSSKAVDEINTLNDQCKQQRKAISAHDIEYYLKEIDRLYAAANSRDINNTATEKSKGDAPKKKTFKFSKGFGSKKTLPAKPAAAPPQQSPIDVPLPDVTTELTISDKQEYTYTSDNSVSADGKAYKKLVLTNIENSTLVFAHHSFGTATLTSIKNCIIYLDAVPVGPVYLDRIVNSTIVIKRCQQCRIHDSVDSNIVLVCGSGRPIIEHCSGMRFGRFSKIFPPLSDAPEGSSDWIDVDDFNWLVKDQHSENWKELDNADSMHIASQVTALLH</sequence>
<dbReference type="STRING" id="1173061.A0A0J9XKV6"/>
<feature type="compositionally biased region" description="Low complexity" evidence="2">
    <location>
        <begin position="93"/>
        <end position="108"/>
    </location>
</feature>
<dbReference type="GO" id="GO:0007021">
    <property type="term" value="P:tubulin complex assembly"/>
    <property type="evidence" value="ECO:0007669"/>
    <property type="project" value="TreeGrafter"/>
</dbReference>
<reference evidence="4" key="1">
    <citation type="submission" date="2014-03" db="EMBL/GenBank/DDBJ databases">
        <authorList>
            <person name="Casaregola S."/>
        </authorList>
    </citation>
    <scope>NUCLEOTIDE SEQUENCE [LARGE SCALE GENOMIC DNA]</scope>
    <source>
        <strain evidence="4">CLIB 918</strain>
    </source>
</reference>
<keyword evidence="5" id="KW-1185">Reference proteome</keyword>
<dbReference type="PANTHER" id="PTHR15139">
    <property type="entry name" value="TUBULIN FOLDING COFACTOR C"/>
    <property type="match status" value="1"/>
</dbReference>
<dbReference type="InterPro" id="IPR012945">
    <property type="entry name" value="Tubulin-bd_cofactor_C_dom"/>
</dbReference>
<dbReference type="InterPro" id="IPR027684">
    <property type="entry name" value="TBCC"/>
</dbReference>
<dbReference type="InterPro" id="IPR016098">
    <property type="entry name" value="CAP/MinC_C"/>
</dbReference>
<feature type="region of interest" description="Disordered" evidence="2">
    <location>
        <begin position="76"/>
        <end position="120"/>
    </location>
</feature>
<feature type="domain" description="C-CAP/cofactor C-like" evidence="3">
    <location>
        <begin position="111"/>
        <end position="269"/>
    </location>
</feature>
<dbReference type="PANTHER" id="PTHR15139:SF0">
    <property type="entry name" value="TUBULIN-SPECIFIC CHAPERONE C"/>
    <property type="match status" value="1"/>
</dbReference>
<dbReference type="Proteomes" id="UP000242525">
    <property type="component" value="Unassembled WGS sequence"/>
</dbReference>
<evidence type="ECO:0000256" key="1">
    <source>
        <dbReference type="ARBA" id="ARBA00008848"/>
    </source>
</evidence>
<dbReference type="EMBL" id="CCBN010000025">
    <property type="protein sequence ID" value="CDO57745.1"/>
    <property type="molecule type" value="Genomic_DNA"/>
</dbReference>
<name>A0A0J9XKV6_GEOCN</name>
<evidence type="ECO:0000313" key="5">
    <source>
        <dbReference type="Proteomes" id="UP000242525"/>
    </source>
</evidence>
<dbReference type="GO" id="GO:0007023">
    <property type="term" value="P:post-chaperonin tubulin folding pathway"/>
    <property type="evidence" value="ECO:0007669"/>
    <property type="project" value="InterPro"/>
</dbReference>
<dbReference type="AlphaFoldDB" id="A0A0J9XKV6"/>
<gene>
    <name evidence="4" type="ORF">BN980_GECA25s00043g</name>
</gene>
<dbReference type="Pfam" id="PF07986">
    <property type="entry name" value="TBCC"/>
    <property type="match status" value="1"/>
</dbReference>
<dbReference type="GO" id="GO:0005737">
    <property type="term" value="C:cytoplasm"/>
    <property type="evidence" value="ECO:0007669"/>
    <property type="project" value="TreeGrafter"/>
</dbReference>
<proteinExistence type="inferred from homology"/>